<evidence type="ECO:0008006" key="3">
    <source>
        <dbReference type="Google" id="ProtNLM"/>
    </source>
</evidence>
<reference evidence="1 2" key="1">
    <citation type="submission" date="2019-02" db="EMBL/GenBank/DDBJ databases">
        <authorList>
            <person name="Fomenkov A."/>
            <person name="Dubinina G."/>
            <person name="Grabovich M."/>
            <person name="Vincze T."/>
            <person name="Roberts R.J."/>
        </authorList>
    </citation>
    <scope>NUCLEOTIDE SEQUENCE [LARGE SCALE GENOMIC DNA]</scope>
    <source>
        <strain evidence="1 2">P</strain>
    </source>
</reference>
<proteinExistence type="predicted"/>
<reference evidence="1 2" key="2">
    <citation type="submission" date="2019-09" db="EMBL/GenBank/DDBJ databases">
        <title>Complete Genome Sequence and Methylome Analysis of free living Spirochaetas.</title>
        <authorList>
            <person name="Leshcheva N."/>
            <person name="Mikheeva N."/>
        </authorList>
    </citation>
    <scope>NUCLEOTIDE SEQUENCE [LARGE SCALE GENOMIC DNA]</scope>
    <source>
        <strain evidence="1 2">P</strain>
    </source>
</reference>
<organism evidence="1 2">
    <name type="scientific">Thiospirochaeta perfilievii</name>
    <dbReference type="NCBI Taxonomy" id="252967"/>
    <lineage>
        <taxon>Bacteria</taxon>
        <taxon>Pseudomonadati</taxon>
        <taxon>Spirochaetota</taxon>
        <taxon>Spirochaetia</taxon>
        <taxon>Spirochaetales</taxon>
        <taxon>Spirochaetaceae</taxon>
        <taxon>Thiospirochaeta</taxon>
    </lineage>
</organism>
<dbReference type="KEGG" id="sper:EW093_01475"/>
<sequence length="245" mass="27255">MKKNIIYLLVFVFIPFLINAQAFVDVESGLAITGYNNVKIPAEGGTAFSLAAETPSGPVFVTRLRIGYTFKQHHTLSILAAPLTVEGNGTIDNNVIFQDKTFLSGSNLTSRYRFDSYRITYRWDFIKKDDLLAGIGITAKLRSADIALMDDTGYAHREDLGVVPLINFRTEWFFYDNFGILLDGDALVTPFGRAEDINLAVMYSSNNNVKYRIGYRLLEGGSDGGGNVYTFSMFHYITAGVTLSF</sequence>
<evidence type="ECO:0000313" key="1">
    <source>
        <dbReference type="EMBL" id="QEN03426.1"/>
    </source>
</evidence>
<accession>A0A5C1Q9F7</accession>
<name>A0A5C1Q9F7_9SPIO</name>
<keyword evidence="2" id="KW-1185">Reference proteome</keyword>
<evidence type="ECO:0000313" key="2">
    <source>
        <dbReference type="Proteomes" id="UP000323824"/>
    </source>
</evidence>
<dbReference type="EMBL" id="CP035807">
    <property type="protein sequence ID" value="QEN03426.1"/>
    <property type="molecule type" value="Genomic_DNA"/>
</dbReference>
<protein>
    <recommendedName>
        <fullName evidence="3">DUF481 domain-containing protein</fullName>
    </recommendedName>
</protein>
<gene>
    <name evidence="1" type="ORF">EW093_01475</name>
</gene>
<dbReference type="AlphaFoldDB" id="A0A5C1Q9F7"/>
<dbReference type="OrthoDB" id="941853at2"/>
<dbReference type="Proteomes" id="UP000323824">
    <property type="component" value="Chromosome"/>
</dbReference>
<dbReference type="RefSeq" id="WP_149566685.1">
    <property type="nucleotide sequence ID" value="NZ_CP035807.1"/>
</dbReference>